<reference evidence="2 3" key="1">
    <citation type="journal article" date="2007" name="Int. J. Syst. Evol. Microbiol.">
        <title>Paenibacillus ginsengarvi sp. nov., isolated from soil from ginseng cultivation.</title>
        <authorList>
            <person name="Yoon M.H."/>
            <person name="Ten L.N."/>
            <person name="Im W.T."/>
        </authorList>
    </citation>
    <scope>NUCLEOTIDE SEQUENCE [LARGE SCALE GENOMIC DNA]</scope>
    <source>
        <strain evidence="2 3">KCTC 13059</strain>
    </source>
</reference>
<evidence type="ECO:0000313" key="3">
    <source>
        <dbReference type="Proteomes" id="UP000282311"/>
    </source>
</evidence>
<comment type="caution">
    <text evidence="2">The sequence shown here is derived from an EMBL/GenBank/DDBJ whole genome shotgun (WGS) entry which is preliminary data.</text>
</comment>
<keyword evidence="1" id="KW-0732">Signal</keyword>
<sequence length="562" mass="58192">MKKRFVVLMGAVVIAASGGFAGPQHSAYADAVKSETAPASNEGAVQTSPAATVQAAAPLTYADLLVHKQLSQIVTLAFAFADSDIDYSSYLGAVYEGKSLAEAAGVSPGDLNDQLTASVQHTVQAEVAAGSLTATEGEQAVTSLSSAISAAVSGSLNQAARLSATDAGQDLVQLHLSRIVPNTAVYIEGSAADLLRAMQAGQSLAEAAGLSADALSDQLDSQLFADLDNAVQSGKLLAADAEARKAEAAKAIREAVSTPSFDKVNTVWMDRFGAQLVARKLDSAERLAAVQSSKDYSDVLEALAQGKTLADATGISEADLAEQLGSPIHQAIDASWLNGSLSRQAADQWKAKADEALNRLIRGEAPAGSPQADAAIAQGSTRDIVKASASYASLSYEDLKQAVASGQTLVQATGLTEEELLGTLKAEADSYIAEAVLSGRLDRSAEQATREEAYTLIRSAIETAGYAGKVDAQLYGSELASRIVEQAAETDGVNASELLEALAQGYSLSSAAHTDKDSLIYSLLRSANQEINGLAGEGRITDEESAQLKSDYTSSLLELLAK</sequence>
<feature type="chain" id="PRO_5038874363" description="DUF1002 domain-containing protein" evidence="1">
    <location>
        <begin position="22"/>
        <end position="562"/>
    </location>
</feature>
<feature type="signal peptide" evidence="1">
    <location>
        <begin position="1"/>
        <end position="21"/>
    </location>
</feature>
<dbReference type="EMBL" id="RBAH01000013">
    <property type="protein sequence ID" value="RKN81997.1"/>
    <property type="molecule type" value="Genomic_DNA"/>
</dbReference>
<gene>
    <name evidence="2" type="ORF">D7M11_18655</name>
</gene>
<dbReference type="AlphaFoldDB" id="A0A3B0CDW4"/>
<name>A0A3B0CDW4_9BACL</name>
<evidence type="ECO:0000313" key="2">
    <source>
        <dbReference type="EMBL" id="RKN81997.1"/>
    </source>
</evidence>
<protein>
    <recommendedName>
        <fullName evidence="4">DUF1002 domain-containing protein</fullName>
    </recommendedName>
</protein>
<dbReference type="RefSeq" id="WP_120748751.1">
    <property type="nucleotide sequence ID" value="NZ_RBAH01000013.1"/>
</dbReference>
<evidence type="ECO:0008006" key="4">
    <source>
        <dbReference type="Google" id="ProtNLM"/>
    </source>
</evidence>
<keyword evidence="3" id="KW-1185">Reference proteome</keyword>
<dbReference type="OrthoDB" id="2496742at2"/>
<organism evidence="2 3">
    <name type="scientific">Paenibacillus ginsengarvi</name>
    <dbReference type="NCBI Taxonomy" id="400777"/>
    <lineage>
        <taxon>Bacteria</taxon>
        <taxon>Bacillati</taxon>
        <taxon>Bacillota</taxon>
        <taxon>Bacilli</taxon>
        <taxon>Bacillales</taxon>
        <taxon>Paenibacillaceae</taxon>
        <taxon>Paenibacillus</taxon>
    </lineage>
</organism>
<accession>A0A3B0CDW4</accession>
<evidence type="ECO:0000256" key="1">
    <source>
        <dbReference type="SAM" id="SignalP"/>
    </source>
</evidence>
<dbReference type="Proteomes" id="UP000282311">
    <property type="component" value="Unassembled WGS sequence"/>
</dbReference>
<proteinExistence type="predicted"/>